<name>A0A803N8Q3_CHEQI</name>
<organism evidence="1 2">
    <name type="scientific">Chenopodium quinoa</name>
    <name type="common">Quinoa</name>
    <dbReference type="NCBI Taxonomy" id="63459"/>
    <lineage>
        <taxon>Eukaryota</taxon>
        <taxon>Viridiplantae</taxon>
        <taxon>Streptophyta</taxon>
        <taxon>Embryophyta</taxon>
        <taxon>Tracheophyta</taxon>
        <taxon>Spermatophyta</taxon>
        <taxon>Magnoliopsida</taxon>
        <taxon>eudicotyledons</taxon>
        <taxon>Gunneridae</taxon>
        <taxon>Pentapetalae</taxon>
        <taxon>Caryophyllales</taxon>
        <taxon>Chenopodiaceae</taxon>
        <taxon>Chenopodioideae</taxon>
        <taxon>Atripliceae</taxon>
        <taxon>Chenopodium</taxon>
    </lineage>
</organism>
<dbReference type="OMA" id="WRTRNAN"/>
<sequence length="167" mass="19055">MVKFYEENKAFLAKVKRYLGLGNDDLPPSTVRESVQLLSEQLNEMNGMIQNMVGKQREMFSPNGTPLYKDKEIEMEAELNYLREELSLIRKAVEEKTASHSAGDRAKVPESKAFDGSRDSKALENFIWDLEHYFKVTNRGDGGKVDLAALYLSGDAKLWWTSRQEAD</sequence>
<dbReference type="Proteomes" id="UP000596660">
    <property type="component" value="Unplaced"/>
</dbReference>
<dbReference type="EnsemblPlants" id="AUR62042236-RA">
    <property type="protein sequence ID" value="AUR62042236-RA:cds"/>
    <property type="gene ID" value="AUR62042236"/>
</dbReference>
<proteinExistence type="predicted"/>
<reference evidence="1" key="1">
    <citation type="journal article" date="2017" name="Nature">
        <title>The genome of Chenopodium quinoa.</title>
        <authorList>
            <person name="Jarvis D.E."/>
            <person name="Ho Y.S."/>
            <person name="Lightfoot D.J."/>
            <person name="Schmoeckel S.M."/>
            <person name="Li B."/>
            <person name="Borm T.J.A."/>
            <person name="Ohyanagi H."/>
            <person name="Mineta K."/>
            <person name="Michell C.T."/>
            <person name="Saber N."/>
            <person name="Kharbatia N.M."/>
            <person name="Rupper R.R."/>
            <person name="Sharp A.R."/>
            <person name="Dally N."/>
            <person name="Boughton B.A."/>
            <person name="Woo Y.H."/>
            <person name="Gao G."/>
            <person name="Schijlen E.G.W.M."/>
            <person name="Guo X."/>
            <person name="Momin A.A."/>
            <person name="Negrao S."/>
            <person name="Al-Babili S."/>
            <person name="Gehring C."/>
            <person name="Roessner U."/>
            <person name="Jung C."/>
            <person name="Murphy K."/>
            <person name="Arold S.T."/>
            <person name="Gojobori T."/>
            <person name="van der Linden C.G."/>
            <person name="van Loo E.N."/>
            <person name="Jellen E.N."/>
            <person name="Maughan P.J."/>
            <person name="Tester M."/>
        </authorList>
    </citation>
    <scope>NUCLEOTIDE SEQUENCE [LARGE SCALE GENOMIC DNA]</scope>
    <source>
        <strain evidence="1">cv. PI 614886</strain>
    </source>
</reference>
<evidence type="ECO:0000313" key="2">
    <source>
        <dbReference type="Proteomes" id="UP000596660"/>
    </source>
</evidence>
<evidence type="ECO:0000313" key="1">
    <source>
        <dbReference type="EnsemblPlants" id="AUR62042236-RA:cds"/>
    </source>
</evidence>
<evidence type="ECO:0008006" key="3">
    <source>
        <dbReference type="Google" id="ProtNLM"/>
    </source>
</evidence>
<accession>A0A803N8Q3</accession>
<keyword evidence="2" id="KW-1185">Reference proteome</keyword>
<dbReference type="Gramene" id="AUR62042236-RA">
    <property type="protein sequence ID" value="AUR62042236-RA:cds"/>
    <property type="gene ID" value="AUR62042236"/>
</dbReference>
<reference evidence="1" key="2">
    <citation type="submission" date="2021-03" db="UniProtKB">
        <authorList>
            <consortium name="EnsemblPlants"/>
        </authorList>
    </citation>
    <scope>IDENTIFICATION</scope>
</reference>
<protein>
    <recommendedName>
        <fullName evidence="3">Retrotransposon gag domain-containing protein</fullName>
    </recommendedName>
</protein>
<dbReference type="AlphaFoldDB" id="A0A803N8Q3"/>